<evidence type="ECO:0000259" key="5">
    <source>
        <dbReference type="PROSITE" id="PS50931"/>
    </source>
</evidence>
<evidence type="ECO:0000256" key="2">
    <source>
        <dbReference type="ARBA" id="ARBA00023015"/>
    </source>
</evidence>
<keyword evidence="7" id="KW-1185">Reference proteome</keyword>
<dbReference type="PANTHER" id="PTHR30118">
    <property type="entry name" value="HTH-TYPE TRANSCRIPTIONAL REGULATOR LEUO-RELATED"/>
    <property type="match status" value="1"/>
</dbReference>
<evidence type="ECO:0000256" key="4">
    <source>
        <dbReference type="ARBA" id="ARBA00023163"/>
    </source>
</evidence>
<dbReference type="InterPro" id="IPR036390">
    <property type="entry name" value="WH_DNA-bd_sf"/>
</dbReference>
<dbReference type="GO" id="GO:0003677">
    <property type="term" value="F:DNA binding"/>
    <property type="evidence" value="ECO:0007669"/>
    <property type="project" value="UniProtKB-KW"/>
</dbReference>
<evidence type="ECO:0000313" key="6">
    <source>
        <dbReference type="EMBL" id="MCT7357622.1"/>
    </source>
</evidence>
<organism evidence="6 7">
    <name type="scientific">Thalassolituus pacificus</name>
    <dbReference type="NCBI Taxonomy" id="2975440"/>
    <lineage>
        <taxon>Bacteria</taxon>
        <taxon>Pseudomonadati</taxon>
        <taxon>Pseudomonadota</taxon>
        <taxon>Gammaproteobacteria</taxon>
        <taxon>Oceanospirillales</taxon>
        <taxon>Oceanospirillaceae</taxon>
        <taxon>Thalassolituus</taxon>
    </lineage>
</organism>
<dbReference type="Gene3D" id="1.10.10.10">
    <property type="entry name" value="Winged helix-like DNA-binding domain superfamily/Winged helix DNA-binding domain"/>
    <property type="match status" value="1"/>
</dbReference>
<evidence type="ECO:0000256" key="1">
    <source>
        <dbReference type="ARBA" id="ARBA00009437"/>
    </source>
</evidence>
<evidence type="ECO:0000313" key="7">
    <source>
        <dbReference type="Proteomes" id="UP001147830"/>
    </source>
</evidence>
<dbReference type="RefSeq" id="WP_260974553.1">
    <property type="nucleotide sequence ID" value="NZ_JAOANI010000002.1"/>
</dbReference>
<reference evidence="6" key="2">
    <citation type="submission" date="2022-08" db="EMBL/GenBank/DDBJ databases">
        <authorList>
            <person name="Dong C."/>
        </authorList>
    </citation>
    <scope>NUCLEOTIDE SEQUENCE</scope>
    <source>
        <strain evidence="6">59MF3M-4</strain>
    </source>
</reference>
<dbReference type="InterPro" id="IPR050389">
    <property type="entry name" value="LysR-type_TF"/>
</dbReference>
<dbReference type="PROSITE" id="PS50931">
    <property type="entry name" value="HTH_LYSR"/>
    <property type="match status" value="1"/>
</dbReference>
<dbReference type="InterPro" id="IPR036388">
    <property type="entry name" value="WH-like_DNA-bd_sf"/>
</dbReference>
<sequence length="309" mass="35057">MSLRSLDLNLLPLFAALMEEQHLTRAAERLHLSQPAVSNALKRLRLQLGDDLFVRTASGLKPTPRAIQLYAKVRDGLELIEQGWADQQSFDAATSRCHFRLCANGAVEYLAAPWLMQQLRQRAPGVALQIETDQSPEIVQRLQDGRLDLAIDYVDQPQPGLCHAPLLQESLVVIAARIHPQFRPDLSYDDFIALQHVSLSPRNRQGTPIEQLLGHKDLPRQVQLWVSSFVSIPPVVASTDLIAVVPERLVRHSPWQQQLQMAPLPFACPPVALQLIWHQSRERDQAHRWLRELLQELVTMDEPQRMAEA</sequence>
<name>A0A9X2WBX3_9GAMM</name>
<accession>A0A9X2WBX3</accession>
<proteinExistence type="inferred from homology"/>
<comment type="caution">
    <text evidence="6">The sequence shown here is derived from an EMBL/GenBank/DDBJ whole genome shotgun (WGS) entry which is preliminary data.</text>
</comment>
<dbReference type="InterPro" id="IPR000847">
    <property type="entry name" value="LysR_HTH_N"/>
</dbReference>
<dbReference type="PANTHER" id="PTHR30118:SF15">
    <property type="entry name" value="TRANSCRIPTIONAL REGULATORY PROTEIN"/>
    <property type="match status" value="1"/>
</dbReference>
<comment type="similarity">
    <text evidence="1">Belongs to the LysR transcriptional regulatory family.</text>
</comment>
<evidence type="ECO:0000256" key="3">
    <source>
        <dbReference type="ARBA" id="ARBA00023125"/>
    </source>
</evidence>
<dbReference type="EMBL" id="JAOANI010000002">
    <property type="protein sequence ID" value="MCT7357622.1"/>
    <property type="molecule type" value="Genomic_DNA"/>
</dbReference>
<dbReference type="Pfam" id="PF03466">
    <property type="entry name" value="LysR_substrate"/>
    <property type="match status" value="1"/>
</dbReference>
<reference evidence="6" key="1">
    <citation type="journal article" date="2022" name="Front. Microbiol.">
        <title>Genome-based taxonomic rearrangement of Oceanobacter-related bacteria including the description of Thalassolituus hydrocarbonoclasticus sp. nov. and Thalassolituus pacificus sp. nov. and emended description of the genus Thalassolituus.</title>
        <authorList>
            <person name="Dong C."/>
            <person name="Wei L."/>
            <person name="Wang J."/>
            <person name="Lai Q."/>
            <person name="Huang Z."/>
            <person name="Shao Z."/>
        </authorList>
    </citation>
    <scope>NUCLEOTIDE SEQUENCE</scope>
    <source>
        <strain evidence="6">59MF3M-4</strain>
    </source>
</reference>
<keyword evidence="4" id="KW-0804">Transcription</keyword>
<dbReference type="Proteomes" id="UP001147830">
    <property type="component" value="Unassembled WGS sequence"/>
</dbReference>
<dbReference type="Gene3D" id="3.40.190.10">
    <property type="entry name" value="Periplasmic binding protein-like II"/>
    <property type="match status" value="2"/>
</dbReference>
<gene>
    <name evidence="6" type="ORF">NYR02_01110</name>
</gene>
<feature type="domain" description="HTH lysR-type" evidence="5">
    <location>
        <begin position="6"/>
        <end position="63"/>
    </location>
</feature>
<dbReference type="SUPFAM" id="SSF46785">
    <property type="entry name" value="Winged helix' DNA-binding domain"/>
    <property type="match status" value="1"/>
</dbReference>
<dbReference type="InterPro" id="IPR037402">
    <property type="entry name" value="YidZ_PBP2"/>
</dbReference>
<protein>
    <submittedName>
        <fullName evidence="6">LysR substrate-binding domain-containing protein</fullName>
    </submittedName>
</protein>
<dbReference type="AlphaFoldDB" id="A0A9X2WBX3"/>
<keyword evidence="3" id="KW-0238">DNA-binding</keyword>
<dbReference type="InterPro" id="IPR005119">
    <property type="entry name" value="LysR_subst-bd"/>
</dbReference>
<dbReference type="Pfam" id="PF00126">
    <property type="entry name" value="HTH_1"/>
    <property type="match status" value="1"/>
</dbReference>
<dbReference type="CDD" id="cd08417">
    <property type="entry name" value="PBP2_Nitroaromatics_like"/>
    <property type="match status" value="1"/>
</dbReference>
<dbReference type="SUPFAM" id="SSF53850">
    <property type="entry name" value="Periplasmic binding protein-like II"/>
    <property type="match status" value="1"/>
</dbReference>
<dbReference type="PRINTS" id="PR00039">
    <property type="entry name" value="HTHLYSR"/>
</dbReference>
<keyword evidence="2" id="KW-0805">Transcription regulation</keyword>
<dbReference type="GO" id="GO:0003700">
    <property type="term" value="F:DNA-binding transcription factor activity"/>
    <property type="evidence" value="ECO:0007669"/>
    <property type="project" value="InterPro"/>
</dbReference>